<gene>
    <name evidence="4" type="ORF">DMN91_003288</name>
</gene>
<name>A0A3L8DXV3_OOCBI</name>
<dbReference type="EMBL" id="QOIP01000003">
    <property type="protein sequence ID" value="RLU25196.1"/>
    <property type="molecule type" value="Genomic_DNA"/>
</dbReference>
<feature type="domain" description="DDE Tnp4" evidence="3">
    <location>
        <begin position="23"/>
        <end position="123"/>
    </location>
</feature>
<sequence>MLGPYPANLNDAEILRTLLQDPNGLCKLLKENDIMVLDRGFRDVKAELELKKIRVLMPALKGKRKQLTTKESNESRYVTKIRWAVEAVHGILKQKYQLLDHKLDNKMLPKIGTYFRIASFINNQFGKRLQSDAEFSSEIIEKMRVSKDIENTLAAEAEEKGWLRKKLVFQSISSDMSNFPEMTIKDLTILFTETYQLSQAVSYLAEMIDKDVLAFLDYCNMHVIVQTEVELLAAVHMLLQ</sequence>
<reference evidence="4" key="1">
    <citation type="journal article" date="2018" name="Genome Res.">
        <title>The genomic architecture and molecular evolution of ant odorant receptors.</title>
        <authorList>
            <person name="McKenzie S.K."/>
            <person name="Kronauer D.J.C."/>
        </authorList>
    </citation>
    <scope>NUCLEOTIDE SEQUENCE [LARGE SCALE GENOMIC DNA]</scope>
    <source>
        <strain evidence="4">Clonal line C1</strain>
    </source>
</reference>
<evidence type="ECO:0000256" key="1">
    <source>
        <dbReference type="ARBA" id="ARBA00001968"/>
    </source>
</evidence>
<comment type="cofactor">
    <cofactor evidence="1">
        <name>a divalent metal cation</name>
        <dbReference type="ChEBI" id="CHEBI:60240"/>
    </cofactor>
</comment>
<evidence type="ECO:0000256" key="2">
    <source>
        <dbReference type="ARBA" id="ARBA00022723"/>
    </source>
</evidence>
<accession>A0A3L8DXV3</accession>
<dbReference type="Proteomes" id="UP000279307">
    <property type="component" value="Chromosome 3"/>
</dbReference>
<dbReference type="InterPro" id="IPR027806">
    <property type="entry name" value="HARBI1_dom"/>
</dbReference>
<protein>
    <recommendedName>
        <fullName evidence="3">DDE Tnp4 domain-containing protein</fullName>
    </recommendedName>
</protein>
<dbReference type="PANTHER" id="PTHR23080">
    <property type="entry name" value="THAP DOMAIN PROTEIN"/>
    <property type="match status" value="1"/>
</dbReference>
<evidence type="ECO:0000313" key="4">
    <source>
        <dbReference type="EMBL" id="RLU25196.1"/>
    </source>
</evidence>
<evidence type="ECO:0000259" key="3">
    <source>
        <dbReference type="Pfam" id="PF13359"/>
    </source>
</evidence>
<organism evidence="4">
    <name type="scientific">Ooceraea biroi</name>
    <name type="common">Clonal raider ant</name>
    <name type="synonym">Cerapachys biroi</name>
    <dbReference type="NCBI Taxonomy" id="2015173"/>
    <lineage>
        <taxon>Eukaryota</taxon>
        <taxon>Metazoa</taxon>
        <taxon>Ecdysozoa</taxon>
        <taxon>Arthropoda</taxon>
        <taxon>Hexapoda</taxon>
        <taxon>Insecta</taxon>
        <taxon>Pterygota</taxon>
        <taxon>Neoptera</taxon>
        <taxon>Endopterygota</taxon>
        <taxon>Hymenoptera</taxon>
        <taxon>Apocrita</taxon>
        <taxon>Aculeata</taxon>
        <taxon>Formicoidea</taxon>
        <taxon>Formicidae</taxon>
        <taxon>Dorylinae</taxon>
        <taxon>Ooceraea</taxon>
    </lineage>
</organism>
<dbReference type="Pfam" id="PF13359">
    <property type="entry name" value="DDE_Tnp_4"/>
    <property type="match status" value="1"/>
</dbReference>
<reference evidence="4" key="2">
    <citation type="submission" date="2018-07" db="EMBL/GenBank/DDBJ databases">
        <authorList>
            <person name="Mckenzie S.K."/>
            <person name="Kronauer D.J.C."/>
        </authorList>
    </citation>
    <scope>NUCLEOTIDE SEQUENCE</scope>
    <source>
        <strain evidence="4">Clonal line C1</strain>
    </source>
</reference>
<proteinExistence type="predicted"/>
<comment type="caution">
    <text evidence="4">The sequence shown here is derived from an EMBL/GenBank/DDBJ whole genome shotgun (WGS) entry which is preliminary data.</text>
</comment>
<dbReference type="AlphaFoldDB" id="A0A3L8DXV3"/>
<dbReference type="GO" id="GO:0046872">
    <property type="term" value="F:metal ion binding"/>
    <property type="evidence" value="ECO:0007669"/>
    <property type="project" value="UniProtKB-KW"/>
</dbReference>
<keyword evidence="2" id="KW-0479">Metal-binding</keyword>